<gene>
    <name evidence="9" type="ORF">E2I14_12415</name>
</gene>
<evidence type="ECO:0000256" key="8">
    <source>
        <dbReference type="SAM" id="SignalP"/>
    </source>
</evidence>
<comment type="subcellular location">
    <subcellularLocation>
        <location evidence="1">Cell outer membrane</location>
    </subcellularLocation>
</comment>
<feature type="chain" id="PRO_5020515877" description="Lipid A palmitoyltransferase PagP" evidence="8">
    <location>
        <begin position="24"/>
        <end position="202"/>
    </location>
</feature>
<keyword evidence="7" id="KW-0012">Acyltransferase</keyword>
<comment type="caution">
    <text evidence="9">The sequence shown here is derived from an EMBL/GenBank/DDBJ whole genome shotgun (WGS) entry which is preliminary data.</text>
</comment>
<dbReference type="RefSeq" id="WP_133328978.1">
    <property type="nucleotide sequence ID" value="NZ_SMYL01000006.1"/>
</dbReference>
<protein>
    <recommendedName>
        <fullName evidence="11">Lipid A palmitoyltransferase PagP</fullName>
    </recommendedName>
</protein>
<organism evidence="9 10">
    <name type="scientific">Sapientia aquatica</name>
    <dbReference type="NCBI Taxonomy" id="1549640"/>
    <lineage>
        <taxon>Bacteria</taxon>
        <taxon>Pseudomonadati</taxon>
        <taxon>Pseudomonadota</taxon>
        <taxon>Betaproteobacteria</taxon>
        <taxon>Burkholderiales</taxon>
        <taxon>Oxalobacteraceae</taxon>
        <taxon>Sapientia</taxon>
    </lineage>
</organism>
<keyword evidence="10" id="KW-1185">Reference proteome</keyword>
<evidence type="ECO:0000256" key="6">
    <source>
        <dbReference type="ARBA" id="ARBA00023237"/>
    </source>
</evidence>
<keyword evidence="6" id="KW-0998">Cell outer membrane</keyword>
<reference evidence="9 10" key="1">
    <citation type="submission" date="2019-03" db="EMBL/GenBank/DDBJ databases">
        <title>Sapientia aquatica gen. nov., sp. nov., isolated from a crater lake.</title>
        <authorList>
            <person name="Felfoldi T."/>
            <person name="Szabo A."/>
            <person name="Toth E."/>
            <person name="Schumann P."/>
            <person name="Keki Z."/>
            <person name="Marialigeti K."/>
            <person name="Mathe I."/>
        </authorList>
    </citation>
    <scope>NUCLEOTIDE SEQUENCE [LARGE SCALE GENOMIC DNA]</scope>
    <source>
        <strain evidence="9 10">SA-152</strain>
    </source>
</reference>
<evidence type="ECO:0000256" key="7">
    <source>
        <dbReference type="ARBA" id="ARBA00023315"/>
    </source>
</evidence>
<dbReference type="GO" id="GO:0016746">
    <property type="term" value="F:acyltransferase activity"/>
    <property type="evidence" value="ECO:0007669"/>
    <property type="project" value="UniProtKB-KW"/>
</dbReference>
<evidence type="ECO:0008006" key="11">
    <source>
        <dbReference type="Google" id="ProtNLM"/>
    </source>
</evidence>
<dbReference type="Pfam" id="PF07017">
    <property type="entry name" value="PagP"/>
    <property type="match status" value="1"/>
</dbReference>
<evidence type="ECO:0000256" key="1">
    <source>
        <dbReference type="ARBA" id="ARBA00004442"/>
    </source>
</evidence>
<feature type="signal peptide" evidence="8">
    <location>
        <begin position="1"/>
        <end position="23"/>
    </location>
</feature>
<proteinExistence type="inferred from homology"/>
<dbReference type="AlphaFoldDB" id="A0A4R5VZZ4"/>
<dbReference type="InterPro" id="IPR009746">
    <property type="entry name" value="LipidA_acyl_PagP"/>
</dbReference>
<keyword evidence="4 8" id="KW-0732">Signal</keyword>
<keyword evidence="5" id="KW-0472">Membrane</keyword>
<dbReference type="Gene3D" id="2.40.160.20">
    <property type="match status" value="1"/>
</dbReference>
<evidence type="ECO:0000313" key="10">
    <source>
        <dbReference type="Proteomes" id="UP000294829"/>
    </source>
</evidence>
<dbReference type="InterPro" id="IPR011250">
    <property type="entry name" value="OMP/PagP_B-barrel"/>
</dbReference>
<evidence type="ECO:0000256" key="5">
    <source>
        <dbReference type="ARBA" id="ARBA00023136"/>
    </source>
</evidence>
<sequence>MTILNLRNLAALLVLSSAFSANAQTETTSPANTDQSSWFPSISTLYNSAVTTTENLYDNGRLSIILSGYTWHDPRTYSPAKRATLNADAWGFGVSKELRDAKDNEESIQILAISDSHFKPQINASYTYQWMKPIGGNWEIGAGVNAGLVSRTDIFNSIPFPGILPMFSVGTRDTKVTMTYVPHLSGSVNGNVLYFNLRVAVK</sequence>
<evidence type="ECO:0000256" key="2">
    <source>
        <dbReference type="ARBA" id="ARBA00006368"/>
    </source>
</evidence>
<name>A0A4R5VZZ4_9BURK</name>
<dbReference type="EMBL" id="SMYL01000006">
    <property type="protein sequence ID" value="TDK65226.1"/>
    <property type="molecule type" value="Genomic_DNA"/>
</dbReference>
<evidence type="ECO:0000256" key="4">
    <source>
        <dbReference type="ARBA" id="ARBA00022729"/>
    </source>
</evidence>
<dbReference type="GO" id="GO:0009279">
    <property type="term" value="C:cell outer membrane"/>
    <property type="evidence" value="ECO:0007669"/>
    <property type="project" value="UniProtKB-SubCell"/>
</dbReference>
<dbReference type="SUPFAM" id="SSF56925">
    <property type="entry name" value="OMPA-like"/>
    <property type="match status" value="1"/>
</dbReference>
<evidence type="ECO:0000313" key="9">
    <source>
        <dbReference type="EMBL" id="TDK65226.1"/>
    </source>
</evidence>
<evidence type="ECO:0000256" key="3">
    <source>
        <dbReference type="ARBA" id="ARBA00022679"/>
    </source>
</evidence>
<dbReference type="Proteomes" id="UP000294829">
    <property type="component" value="Unassembled WGS sequence"/>
</dbReference>
<accession>A0A4R5VZZ4</accession>
<keyword evidence="3" id="KW-0808">Transferase</keyword>
<dbReference type="OrthoDB" id="9156803at2"/>
<comment type="similarity">
    <text evidence="2">Belongs to the lipid A palmitoyltransferase family.</text>
</comment>